<keyword evidence="2" id="KW-1185">Reference proteome</keyword>
<accession>A0ACB9XXT4</accession>
<dbReference type="EMBL" id="CM043785">
    <property type="protein sequence ID" value="KAI4832593.1"/>
    <property type="molecule type" value="Genomic_DNA"/>
</dbReference>
<gene>
    <name evidence="1" type="ORF">KUCAC02_015555</name>
</gene>
<dbReference type="Proteomes" id="UP001057452">
    <property type="component" value="Chromosome 1"/>
</dbReference>
<evidence type="ECO:0000313" key="2">
    <source>
        <dbReference type="Proteomes" id="UP001057452"/>
    </source>
</evidence>
<organism evidence="1 2">
    <name type="scientific">Chaenocephalus aceratus</name>
    <name type="common">Blackfin icefish</name>
    <name type="synonym">Chaenichthys aceratus</name>
    <dbReference type="NCBI Taxonomy" id="36190"/>
    <lineage>
        <taxon>Eukaryota</taxon>
        <taxon>Metazoa</taxon>
        <taxon>Chordata</taxon>
        <taxon>Craniata</taxon>
        <taxon>Vertebrata</taxon>
        <taxon>Euteleostomi</taxon>
        <taxon>Actinopterygii</taxon>
        <taxon>Neopterygii</taxon>
        <taxon>Teleostei</taxon>
        <taxon>Neoteleostei</taxon>
        <taxon>Acanthomorphata</taxon>
        <taxon>Eupercaria</taxon>
        <taxon>Perciformes</taxon>
        <taxon>Notothenioidei</taxon>
        <taxon>Channichthyidae</taxon>
        <taxon>Chaenocephalus</taxon>
    </lineage>
</organism>
<proteinExistence type="predicted"/>
<protein>
    <submittedName>
        <fullName evidence="1">Uncharacterized protein</fullName>
    </submittedName>
</protein>
<sequence length="67" mass="7378">MSCYTVHWLLFRNSPVLSAPWPRRCPLRGPGAAACRLRSITEPRVPVGGRANELLLLLVLGIYPGAH</sequence>
<name>A0ACB9XXT4_CHAAC</name>
<evidence type="ECO:0000313" key="1">
    <source>
        <dbReference type="EMBL" id="KAI4832593.1"/>
    </source>
</evidence>
<comment type="caution">
    <text evidence="1">The sequence shown here is derived from an EMBL/GenBank/DDBJ whole genome shotgun (WGS) entry which is preliminary data.</text>
</comment>
<reference evidence="1" key="1">
    <citation type="submission" date="2022-05" db="EMBL/GenBank/DDBJ databases">
        <title>Chromosome-level genome of Chaenocephalus aceratus.</title>
        <authorList>
            <person name="Park H."/>
        </authorList>
    </citation>
    <scope>NUCLEOTIDE SEQUENCE</scope>
    <source>
        <strain evidence="1">KU_202001</strain>
    </source>
</reference>